<dbReference type="Proteomes" id="UP000541444">
    <property type="component" value="Unassembled WGS sequence"/>
</dbReference>
<proteinExistence type="predicted"/>
<comment type="caution">
    <text evidence="2">The sequence shown here is derived from an EMBL/GenBank/DDBJ whole genome shotgun (WGS) entry which is preliminary data.</text>
</comment>
<keyword evidence="3" id="KW-1185">Reference proteome</keyword>
<protein>
    <submittedName>
        <fullName evidence="2">Uncharacterized protein</fullName>
    </submittedName>
</protein>
<dbReference type="AlphaFoldDB" id="A0A7J7L4Q1"/>
<evidence type="ECO:0000313" key="3">
    <source>
        <dbReference type="Proteomes" id="UP000541444"/>
    </source>
</evidence>
<sequence>HLSDRSNDWSVIFISLSILSPHISLSLSLSSPNRILSSPNRILSSPCSPNSTRFFAVIFAVSLELLLLEGVEAVVTAQLLLPLWLICFSGCAFVATILKCRERAIL</sequence>
<feature type="non-terminal residue" evidence="2">
    <location>
        <position position="106"/>
    </location>
</feature>
<name>A0A7J7L4Q1_9MAGN</name>
<accession>A0A7J7L4Q1</accession>
<feature type="transmembrane region" description="Helical" evidence="1">
    <location>
        <begin position="51"/>
        <end position="68"/>
    </location>
</feature>
<feature type="transmembrane region" description="Helical" evidence="1">
    <location>
        <begin position="80"/>
        <end position="98"/>
    </location>
</feature>
<keyword evidence="1" id="KW-0472">Membrane</keyword>
<feature type="non-terminal residue" evidence="2">
    <location>
        <position position="1"/>
    </location>
</feature>
<organism evidence="2 3">
    <name type="scientific">Kingdonia uniflora</name>
    <dbReference type="NCBI Taxonomy" id="39325"/>
    <lineage>
        <taxon>Eukaryota</taxon>
        <taxon>Viridiplantae</taxon>
        <taxon>Streptophyta</taxon>
        <taxon>Embryophyta</taxon>
        <taxon>Tracheophyta</taxon>
        <taxon>Spermatophyta</taxon>
        <taxon>Magnoliopsida</taxon>
        <taxon>Ranunculales</taxon>
        <taxon>Circaeasteraceae</taxon>
        <taxon>Kingdonia</taxon>
    </lineage>
</organism>
<gene>
    <name evidence="2" type="ORF">GIB67_031831</name>
</gene>
<feature type="transmembrane region" description="Helical" evidence="1">
    <location>
        <begin position="12"/>
        <end position="30"/>
    </location>
</feature>
<reference evidence="2 3" key="1">
    <citation type="journal article" date="2020" name="IScience">
        <title>Genome Sequencing of the Endangered Kingdonia uniflora (Circaeasteraceae, Ranunculales) Reveals Potential Mechanisms of Evolutionary Specialization.</title>
        <authorList>
            <person name="Sun Y."/>
            <person name="Deng T."/>
            <person name="Zhang A."/>
            <person name="Moore M.J."/>
            <person name="Landis J.B."/>
            <person name="Lin N."/>
            <person name="Zhang H."/>
            <person name="Zhang X."/>
            <person name="Huang J."/>
            <person name="Zhang X."/>
            <person name="Sun H."/>
            <person name="Wang H."/>
        </authorList>
    </citation>
    <scope>NUCLEOTIDE SEQUENCE [LARGE SCALE GENOMIC DNA]</scope>
    <source>
        <strain evidence="2">TB1705</strain>
        <tissue evidence="2">Leaf</tissue>
    </source>
</reference>
<evidence type="ECO:0000313" key="2">
    <source>
        <dbReference type="EMBL" id="KAF6137552.1"/>
    </source>
</evidence>
<dbReference type="EMBL" id="JACGCM010002647">
    <property type="protein sequence ID" value="KAF6137552.1"/>
    <property type="molecule type" value="Genomic_DNA"/>
</dbReference>
<keyword evidence="1" id="KW-0812">Transmembrane</keyword>
<keyword evidence="1" id="KW-1133">Transmembrane helix</keyword>
<evidence type="ECO:0000256" key="1">
    <source>
        <dbReference type="SAM" id="Phobius"/>
    </source>
</evidence>